<dbReference type="InterPro" id="IPR036188">
    <property type="entry name" value="FAD/NAD-bd_sf"/>
</dbReference>
<dbReference type="Pfam" id="PF07992">
    <property type="entry name" value="Pyr_redox_2"/>
    <property type="match status" value="1"/>
</dbReference>
<dbReference type="Gene3D" id="3.40.50.720">
    <property type="entry name" value="NAD(P)-binding Rossmann-like Domain"/>
    <property type="match status" value="1"/>
</dbReference>
<evidence type="ECO:0000256" key="7">
    <source>
        <dbReference type="ARBA" id="ARBA00023002"/>
    </source>
</evidence>
<keyword evidence="13" id="KW-1185">Reference proteome</keyword>
<dbReference type="PRINTS" id="PR00419">
    <property type="entry name" value="ADXRDTASE"/>
</dbReference>
<keyword evidence="4" id="KW-0285">Flavoprotein</keyword>
<feature type="binding site" evidence="10">
    <location>
        <position position="392"/>
    </location>
    <ligand>
        <name>NADP(+)</name>
        <dbReference type="ChEBI" id="CHEBI:58349"/>
    </ligand>
</feature>
<feature type="domain" description="FAD/NAD(P)-binding" evidence="11">
    <location>
        <begin position="15"/>
        <end position="177"/>
    </location>
</feature>
<organism evidence="12 13">
    <name type="scientific">Cryobacterium zhongshanensis</name>
    <dbReference type="NCBI Taxonomy" id="2928153"/>
    <lineage>
        <taxon>Bacteria</taxon>
        <taxon>Bacillati</taxon>
        <taxon>Actinomycetota</taxon>
        <taxon>Actinomycetes</taxon>
        <taxon>Micrococcales</taxon>
        <taxon>Microbacteriaceae</taxon>
        <taxon>Cryobacterium</taxon>
    </lineage>
</organism>
<evidence type="ECO:0000256" key="8">
    <source>
        <dbReference type="ARBA" id="ARBA00047776"/>
    </source>
</evidence>
<dbReference type="InterPro" id="IPR055275">
    <property type="entry name" value="Ferredox_Rdtase"/>
</dbReference>
<feature type="binding site" evidence="9">
    <location>
        <position position="24"/>
    </location>
    <ligand>
        <name>FAD</name>
        <dbReference type="ChEBI" id="CHEBI:57692"/>
    </ligand>
</feature>
<feature type="binding site" evidence="9">
    <location>
        <position position="55"/>
    </location>
    <ligand>
        <name>FAD</name>
        <dbReference type="ChEBI" id="CHEBI:57692"/>
    </ligand>
</feature>
<feature type="binding site" evidence="10">
    <location>
        <begin position="161"/>
        <end position="164"/>
    </location>
    <ligand>
        <name>NADP(+)</name>
        <dbReference type="ChEBI" id="CHEBI:58349"/>
    </ligand>
</feature>
<keyword evidence="5 9" id="KW-0274">FAD</keyword>
<evidence type="ECO:0000313" key="12">
    <source>
        <dbReference type="EMBL" id="MCI4656251.1"/>
    </source>
</evidence>
<evidence type="ECO:0000256" key="3">
    <source>
        <dbReference type="ARBA" id="ARBA00013223"/>
    </source>
</evidence>
<evidence type="ECO:0000313" key="13">
    <source>
        <dbReference type="Proteomes" id="UP001165341"/>
    </source>
</evidence>
<evidence type="ECO:0000256" key="6">
    <source>
        <dbReference type="ARBA" id="ARBA00022857"/>
    </source>
</evidence>
<evidence type="ECO:0000256" key="5">
    <source>
        <dbReference type="ARBA" id="ARBA00022827"/>
    </source>
</evidence>
<dbReference type="EC" id="1.18.1.2" evidence="3"/>
<evidence type="ECO:0000256" key="1">
    <source>
        <dbReference type="ARBA" id="ARBA00001974"/>
    </source>
</evidence>
<keyword evidence="7" id="KW-0560">Oxidoreductase</keyword>
<dbReference type="SUPFAM" id="SSF51971">
    <property type="entry name" value="Nucleotide-binding domain"/>
    <property type="match status" value="2"/>
</dbReference>
<evidence type="ECO:0000256" key="4">
    <source>
        <dbReference type="ARBA" id="ARBA00022630"/>
    </source>
</evidence>
<keyword evidence="6 10" id="KW-0521">NADP</keyword>
<dbReference type="Gene3D" id="3.50.50.60">
    <property type="entry name" value="FAD/NAD(P)-binding domain"/>
    <property type="match status" value="1"/>
</dbReference>
<dbReference type="PANTHER" id="PTHR48467">
    <property type="entry name" value="GLUTAMATE SYNTHASE 1 [NADH], CHLOROPLASTIC-LIKE"/>
    <property type="match status" value="1"/>
</dbReference>
<feature type="binding site" evidence="10">
    <location>
        <position position="217"/>
    </location>
    <ligand>
        <name>NADP(+)</name>
        <dbReference type="ChEBI" id="CHEBI:58349"/>
    </ligand>
</feature>
<dbReference type="PIRSF" id="PIRSF000362">
    <property type="entry name" value="FNR"/>
    <property type="match status" value="1"/>
</dbReference>
<comment type="caution">
    <text evidence="12">The sequence shown here is derived from an EMBL/GenBank/DDBJ whole genome shotgun (WGS) entry which is preliminary data.</text>
</comment>
<name>A0AA41QU06_9MICO</name>
<proteinExistence type="inferred from homology"/>
<reference evidence="12" key="1">
    <citation type="submission" date="2022-03" db="EMBL/GenBank/DDBJ databases">
        <title>Cryobacterium sp. nov. strain ZS14-85, isolated from Antarctic soil.</title>
        <authorList>
            <person name="Li J."/>
            <person name="Niu G."/>
        </authorList>
    </citation>
    <scope>NUCLEOTIDE SEQUENCE</scope>
    <source>
        <strain evidence="12">ZS14-85</strain>
    </source>
</reference>
<dbReference type="AlphaFoldDB" id="A0AA41QU06"/>
<gene>
    <name evidence="12" type="ORF">MQH31_00260</name>
</gene>
<dbReference type="RefSeq" id="WP_243010508.1">
    <property type="nucleotide sequence ID" value="NZ_JALGAR010000001.1"/>
</dbReference>
<dbReference type="PANTHER" id="PTHR48467:SF1">
    <property type="entry name" value="GLUTAMATE SYNTHASE 1 [NADH], CHLOROPLASTIC-LIKE"/>
    <property type="match status" value="1"/>
</dbReference>
<feature type="binding site" evidence="9">
    <location>
        <begin position="392"/>
        <end position="394"/>
    </location>
    <ligand>
        <name>FAD</name>
        <dbReference type="ChEBI" id="CHEBI:57692"/>
    </ligand>
</feature>
<accession>A0AA41QU06</accession>
<feature type="binding site" evidence="10">
    <location>
        <begin position="205"/>
        <end position="206"/>
    </location>
    <ligand>
        <name>NADP(+)</name>
        <dbReference type="ChEBI" id="CHEBI:58349"/>
    </ligand>
</feature>
<sequence length="486" mass="52955">MTEKRPTDQRPAKLRLAIVGAGPAGIYAADILLKAERNFDVSIDLFDHLPAPYGLVRYGVAPDHPRIKGIISALRDVLDRGDIRIFGNVRFGVDITLDDLRKHYNAVIFATGAVRDADLRIPGIDLVGSYGAARFVSWFDGHPDYPRTWPLEAKQVAVIGNGNVALDVARILAKHADDLLPTEIPANVYDGLKASPVTDVHIFGRRGPTSVKFTPLELRELGELPDVDIVVYDEDFDYDDAARAAVASNKQVFVIDKVLGKWRERAHKLAEDPQAGASRRLHLHFFAKPLELIDDGTGRVGGIRYERTAPDGQGGVVGTGEIRELPVQAVYRAVGYFGSPLPGVPFDKKHGVIPNREGQVLSKGDPSSGAGSANQQLYGVYATGWIKRGPVGLIGHTKSDAMETVRHLINDLGNWWRPESPSEESIVALLDERGVEYTNLDGWHRLDQHEQALGAAEGRVRIKVVPRDEMVAISRAVAPAAAAASA</sequence>
<feature type="binding site" evidence="9">
    <location>
        <position position="385"/>
    </location>
    <ligand>
        <name>FAD</name>
        <dbReference type="ChEBI" id="CHEBI:57692"/>
    </ligand>
</feature>
<comment type="catalytic activity">
    <reaction evidence="8">
        <text>2 reduced [2Fe-2S]-[ferredoxin] + NADP(+) + H(+) = 2 oxidized [2Fe-2S]-[ferredoxin] + NADPH</text>
        <dbReference type="Rhea" id="RHEA:20125"/>
        <dbReference type="Rhea" id="RHEA-COMP:10000"/>
        <dbReference type="Rhea" id="RHEA-COMP:10001"/>
        <dbReference type="ChEBI" id="CHEBI:15378"/>
        <dbReference type="ChEBI" id="CHEBI:33737"/>
        <dbReference type="ChEBI" id="CHEBI:33738"/>
        <dbReference type="ChEBI" id="CHEBI:57783"/>
        <dbReference type="ChEBI" id="CHEBI:58349"/>
        <dbReference type="EC" id="1.18.1.2"/>
    </reaction>
</comment>
<protein>
    <recommendedName>
        <fullName evidence="3">ferredoxin--NADP(+) reductase</fullName>
        <ecNumber evidence="3">1.18.1.2</ecNumber>
    </recommendedName>
</protein>
<dbReference type="GO" id="GO:0004324">
    <property type="term" value="F:ferredoxin-NADP+ reductase activity"/>
    <property type="evidence" value="ECO:0007669"/>
    <property type="project" value="UniProtKB-EC"/>
</dbReference>
<dbReference type="Proteomes" id="UP001165341">
    <property type="component" value="Unassembled WGS sequence"/>
</dbReference>
<evidence type="ECO:0000259" key="11">
    <source>
        <dbReference type="Pfam" id="PF07992"/>
    </source>
</evidence>
<comment type="similarity">
    <text evidence="2">Belongs to the ferredoxin--NADP reductase type 1 family.</text>
</comment>
<dbReference type="EMBL" id="JALGAR010000001">
    <property type="protein sequence ID" value="MCI4656251.1"/>
    <property type="molecule type" value="Genomic_DNA"/>
</dbReference>
<evidence type="ECO:0000256" key="10">
    <source>
        <dbReference type="PIRSR" id="PIRSR000362-2"/>
    </source>
</evidence>
<dbReference type="InterPro" id="IPR023753">
    <property type="entry name" value="FAD/NAD-binding_dom"/>
</dbReference>
<evidence type="ECO:0000256" key="9">
    <source>
        <dbReference type="PIRSR" id="PIRSR000362-1"/>
    </source>
</evidence>
<comment type="cofactor">
    <cofactor evidence="1 9">
        <name>FAD</name>
        <dbReference type="ChEBI" id="CHEBI:57692"/>
    </cofactor>
</comment>
<evidence type="ECO:0000256" key="2">
    <source>
        <dbReference type="ARBA" id="ARBA00008312"/>
    </source>
</evidence>
<dbReference type="InterPro" id="IPR021163">
    <property type="entry name" value="Ferredox_Rdtase_adrenod"/>
</dbReference>